<dbReference type="GO" id="GO:0016020">
    <property type="term" value="C:membrane"/>
    <property type="evidence" value="ECO:0007669"/>
    <property type="project" value="UniProtKB-SubCell"/>
</dbReference>
<dbReference type="GO" id="GO:0006465">
    <property type="term" value="P:signal peptide processing"/>
    <property type="evidence" value="ECO:0007669"/>
    <property type="project" value="InterPro"/>
</dbReference>
<dbReference type="InterPro" id="IPR019758">
    <property type="entry name" value="Pept_S26A_signal_pept_1_CS"/>
</dbReference>
<feature type="domain" description="Peptidase S26" evidence="7">
    <location>
        <begin position="28"/>
        <end position="188"/>
    </location>
</feature>
<evidence type="ECO:0000256" key="5">
    <source>
        <dbReference type="PIRSR" id="PIRSR600223-1"/>
    </source>
</evidence>
<comment type="similarity">
    <text evidence="2 6">Belongs to the peptidase S26 family.</text>
</comment>
<dbReference type="InterPro" id="IPR019533">
    <property type="entry name" value="Peptidase_S26"/>
</dbReference>
<keyword evidence="6" id="KW-0472">Membrane</keyword>
<keyword evidence="6" id="KW-0812">Transmembrane</keyword>
<evidence type="ECO:0000313" key="8">
    <source>
        <dbReference type="EMBL" id="KKR82967.1"/>
    </source>
</evidence>
<keyword evidence="4 6" id="KW-0378">Hydrolase</keyword>
<dbReference type="GO" id="GO:0009003">
    <property type="term" value="F:signal peptidase activity"/>
    <property type="evidence" value="ECO:0007669"/>
    <property type="project" value="UniProtKB-EC"/>
</dbReference>
<dbReference type="InterPro" id="IPR019757">
    <property type="entry name" value="Pept_S26A_signal_pept_1_Lys-AS"/>
</dbReference>
<dbReference type="Proteomes" id="UP000034601">
    <property type="component" value="Unassembled WGS sequence"/>
</dbReference>
<comment type="catalytic activity">
    <reaction evidence="1 6">
        <text>Cleavage of hydrophobic, N-terminal signal or leader sequences from secreted and periplasmic proteins.</text>
        <dbReference type="EC" id="3.4.21.89"/>
    </reaction>
</comment>
<evidence type="ECO:0000256" key="3">
    <source>
        <dbReference type="ARBA" id="ARBA00013208"/>
    </source>
</evidence>
<evidence type="ECO:0000256" key="2">
    <source>
        <dbReference type="ARBA" id="ARBA00009370"/>
    </source>
</evidence>
<dbReference type="PROSITE" id="PS00760">
    <property type="entry name" value="SPASE_I_2"/>
    <property type="match status" value="1"/>
</dbReference>
<dbReference type="SUPFAM" id="SSF51306">
    <property type="entry name" value="LexA/Signal peptidase"/>
    <property type="match status" value="1"/>
</dbReference>
<evidence type="ECO:0000256" key="4">
    <source>
        <dbReference type="ARBA" id="ARBA00022801"/>
    </source>
</evidence>
<dbReference type="GO" id="GO:0004252">
    <property type="term" value="F:serine-type endopeptidase activity"/>
    <property type="evidence" value="ECO:0007669"/>
    <property type="project" value="InterPro"/>
</dbReference>
<feature type="active site" evidence="5">
    <location>
        <position position="58"/>
    </location>
</feature>
<name>A0A0G0X5P4_9BACT</name>
<dbReference type="CDD" id="cd06530">
    <property type="entry name" value="S26_SPase_I"/>
    <property type="match status" value="1"/>
</dbReference>
<accession>A0A0G0X5P4</accession>
<dbReference type="PANTHER" id="PTHR43390:SF1">
    <property type="entry name" value="CHLOROPLAST PROCESSING PEPTIDASE"/>
    <property type="match status" value="1"/>
</dbReference>
<keyword evidence="6" id="KW-0645">Protease</keyword>
<reference evidence="8 9" key="1">
    <citation type="journal article" date="2015" name="Nature">
        <title>rRNA introns, odd ribosomes, and small enigmatic genomes across a large radiation of phyla.</title>
        <authorList>
            <person name="Brown C.T."/>
            <person name="Hug L.A."/>
            <person name="Thomas B.C."/>
            <person name="Sharon I."/>
            <person name="Castelle C.J."/>
            <person name="Singh A."/>
            <person name="Wilkins M.J."/>
            <person name="Williams K.H."/>
            <person name="Banfield J.F."/>
        </authorList>
    </citation>
    <scope>NUCLEOTIDE SEQUENCE [LARGE SCALE GENOMIC DNA]</scope>
</reference>
<organism evidence="8 9">
    <name type="scientific">Candidatus Daviesbacteria bacterium GW2011_GWA2_40_9</name>
    <dbReference type="NCBI Taxonomy" id="1618424"/>
    <lineage>
        <taxon>Bacteria</taxon>
        <taxon>Candidatus Daviesiibacteriota</taxon>
    </lineage>
</organism>
<dbReference type="Gene3D" id="2.10.109.10">
    <property type="entry name" value="Umud Fragment, subunit A"/>
    <property type="match status" value="1"/>
</dbReference>
<dbReference type="EC" id="3.4.21.89" evidence="3 6"/>
<dbReference type="InterPro" id="IPR036286">
    <property type="entry name" value="LexA/Signal_pep-like_sf"/>
</dbReference>
<evidence type="ECO:0000259" key="7">
    <source>
        <dbReference type="Pfam" id="PF10502"/>
    </source>
</evidence>
<keyword evidence="6" id="KW-1133">Transmembrane helix</keyword>
<dbReference type="PRINTS" id="PR00727">
    <property type="entry name" value="LEADERPTASE"/>
</dbReference>
<dbReference type="PROSITE" id="PS00761">
    <property type="entry name" value="SPASE_I_3"/>
    <property type="match status" value="1"/>
</dbReference>
<gene>
    <name evidence="8" type="ORF">UU29_C0008G0076</name>
</gene>
<dbReference type="PATRIC" id="fig|1618424.3.peg.631"/>
<comment type="caution">
    <text evidence="8">The sequence shown here is derived from an EMBL/GenBank/DDBJ whole genome shotgun (WGS) entry which is preliminary data.</text>
</comment>
<proteinExistence type="inferred from homology"/>
<sequence>MDNNLNPYSLEFDPEGQSLGDRIKNNLVELIEFIAIIGAILVVVRFFVAEPHKVSGSSMVPNFHDGDYIITNKVATQISQPQRGEVIILKNPRNMDQVFIKRVIGLPGDRVMVSGGKVYINGQPTAELYLPKGTRTYGGASLSEGEELTVPQGRYFIMGDNRGGSSDSREWGTIGKDLVVGQAWLRYWPPQQFTLIQVDKPSS</sequence>
<feature type="transmembrane region" description="Helical" evidence="6">
    <location>
        <begin position="30"/>
        <end position="48"/>
    </location>
</feature>
<feature type="active site" evidence="5">
    <location>
        <position position="101"/>
    </location>
</feature>
<protein>
    <recommendedName>
        <fullName evidence="3 6">Signal peptidase I</fullName>
        <ecNumber evidence="3 6">3.4.21.89</ecNumber>
    </recommendedName>
</protein>
<dbReference type="NCBIfam" id="TIGR02227">
    <property type="entry name" value="sigpep_I_bact"/>
    <property type="match status" value="1"/>
</dbReference>
<dbReference type="PANTHER" id="PTHR43390">
    <property type="entry name" value="SIGNAL PEPTIDASE I"/>
    <property type="match status" value="1"/>
</dbReference>
<dbReference type="Pfam" id="PF10502">
    <property type="entry name" value="Peptidase_S26"/>
    <property type="match status" value="1"/>
</dbReference>
<comment type="subcellular location">
    <subcellularLocation>
        <location evidence="6">Membrane</location>
        <topology evidence="6">Single-pass type II membrane protein</topology>
    </subcellularLocation>
</comment>
<evidence type="ECO:0000313" key="9">
    <source>
        <dbReference type="Proteomes" id="UP000034601"/>
    </source>
</evidence>
<evidence type="ECO:0000256" key="1">
    <source>
        <dbReference type="ARBA" id="ARBA00000677"/>
    </source>
</evidence>
<dbReference type="EMBL" id="LCAB01000008">
    <property type="protein sequence ID" value="KKR82967.1"/>
    <property type="molecule type" value="Genomic_DNA"/>
</dbReference>
<evidence type="ECO:0000256" key="6">
    <source>
        <dbReference type="RuleBase" id="RU362042"/>
    </source>
</evidence>
<dbReference type="AlphaFoldDB" id="A0A0G0X5P4"/>
<dbReference type="InterPro" id="IPR000223">
    <property type="entry name" value="Pept_S26A_signal_pept_1"/>
</dbReference>